<dbReference type="InterPro" id="IPR001878">
    <property type="entry name" value="Znf_CCHC"/>
</dbReference>
<feature type="domain" description="CCHC-type" evidence="2">
    <location>
        <begin position="70"/>
        <end position="86"/>
    </location>
</feature>
<dbReference type="Proteomes" id="UP000623129">
    <property type="component" value="Unassembled WGS sequence"/>
</dbReference>
<protein>
    <recommendedName>
        <fullName evidence="2">CCHC-type domain-containing protein</fullName>
    </recommendedName>
</protein>
<dbReference type="GO" id="GO:0003676">
    <property type="term" value="F:nucleic acid binding"/>
    <property type="evidence" value="ECO:0007669"/>
    <property type="project" value="InterPro"/>
</dbReference>
<proteinExistence type="predicted"/>
<comment type="caution">
    <text evidence="3">The sequence shown here is derived from an EMBL/GenBank/DDBJ whole genome shotgun (WGS) entry which is preliminary data.</text>
</comment>
<dbReference type="Gene3D" id="4.10.60.10">
    <property type="entry name" value="Zinc finger, CCHC-type"/>
    <property type="match status" value="1"/>
</dbReference>
<name>A0A833R906_9POAL</name>
<evidence type="ECO:0000256" key="1">
    <source>
        <dbReference type="SAM" id="MobiDB-lite"/>
    </source>
</evidence>
<accession>A0A833R906</accession>
<feature type="compositionally biased region" description="Polar residues" evidence="1">
    <location>
        <begin position="18"/>
        <end position="34"/>
    </location>
</feature>
<reference evidence="3" key="1">
    <citation type="submission" date="2020-01" db="EMBL/GenBank/DDBJ databases">
        <title>Genome sequence of Kobresia littledalei, the first chromosome-level genome in the family Cyperaceae.</title>
        <authorList>
            <person name="Qu G."/>
        </authorList>
    </citation>
    <scope>NUCLEOTIDE SEQUENCE</scope>
    <source>
        <strain evidence="3">C.B.Clarke</strain>
        <tissue evidence="3">Leaf</tissue>
    </source>
</reference>
<gene>
    <name evidence="3" type="ORF">FCM35_KLT17624</name>
</gene>
<evidence type="ECO:0000313" key="3">
    <source>
        <dbReference type="EMBL" id="KAF3337037.1"/>
    </source>
</evidence>
<feature type="domain" description="CCHC-type" evidence="2">
    <location>
        <begin position="89"/>
        <end position="105"/>
    </location>
</feature>
<evidence type="ECO:0000313" key="4">
    <source>
        <dbReference type="Proteomes" id="UP000623129"/>
    </source>
</evidence>
<evidence type="ECO:0000259" key="2">
    <source>
        <dbReference type="SMART" id="SM00343"/>
    </source>
</evidence>
<feature type="region of interest" description="Disordered" evidence="1">
    <location>
        <begin position="1"/>
        <end position="34"/>
    </location>
</feature>
<dbReference type="EMBL" id="SWLB01000006">
    <property type="protein sequence ID" value="KAF3337037.1"/>
    <property type="molecule type" value="Genomic_DNA"/>
</dbReference>
<dbReference type="SUPFAM" id="SSF57756">
    <property type="entry name" value="Retrovirus zinc finger-like domains"/>
    <property type="match status" value="1"/>
</dbReference>
<dbReference type="AlphaFoldDB" id="A0A833R906"/>
<dbReference type="SMART" id="SM00343">
    <property type="entry name" value="ZnF_C2HC"/>
    <property type="match status" value="2"/>
</dbReference>
<dbReference type="InterPro" id="IPR036875">
    <property type="entry name" value="Znf_CCHC_sf"/>
</dbReference>
<dbReference type="OrthoDB" id="427960at2759"/>
<organism evidence="3 4">
    <name type="scientific">Carex littledalei</name>
    <dbReference type="NCBI Taxonomy" id="544730"/>
    <lineage>
        <taxon>Eukaryota</taxon>
        <taxon>Viridiplantae</taxon>
        <taxon>Streptophyta</taxon>
        <taxon>Embryophyta</taxon>
        <taxon>Tracheophyta</taxon>
        <taxon>Spermatophyta</taxon>
        <taxon>Magnoliopsida</taxon>
        <taxon>Liliopsida</taxon>
        <taxon>Poales</taxon>
        <taxon>Cyperaceae</taxon>
        <taxon>Cyperoideae</taxon>
        <taxon>Cariceae</taxon>
        <taxon>Carex</taxon>
        <taxon>Carex subgen. Euthyceras</taxon>
    </lineage>
</organism>
<keyword evidence="4" id="KW-1185">Reference proteome</keyword>
<sequence length="190" mass="21998">MTEVRRNPGRFQRAEAFNSPTNNGAHLNGGWQQVTSKRNRRLREKTSQQPTKRFSAQVHPEFNRAIRENRCFRCLVTGHQRVQCKEPPKCFKCLKFRHYSSYCKQPIKASKVTTVPTKPKTHLRANSFQTYLDAVKGKPTMELIEEFWNARPEEEDVYLTSAHVLRPDTEFLGSATYVSLDRGQQSADLP</sequence>
<dbReference type="GO" id="GO:0008270">
    <property type="term" value="F:zinc ion binding"/>
    <property type="evidence" value="ECO:0007669"/>
    <property type="project" value="InterPro"/>
</dbReference>